<evidence type="ECO:0008006" key="4">
    <source>
        <dbReference type="Google" id="ProtNLM"/>
    </source>
</evidence>
<dbReference type="EMBL" id="JACWUN010000008">
    <property type="protein sequence ID" value="MBD1400682.1"/>
    <property type="molecule type" value="Genomic_DNA"/>
</dbReference>
<feature type="chain" id="PRO_5035252872" description="DUF5666 domain-containing protein" evidence="1">
    <location>
        <begin position="25"/>
        <end position="228"/>
    </location>
</feature>
<evidence type="ECO:0000256" key="1">
    <source>
        <dbReference type="SAM" id="SignalP"/>
    </source>
</evidence>
<evidence type="ECO:0000313" key="2">
    <source>
        <dbReference type="EMBL" id="MBD1400682.1"/>
    </source>
</evidence>
<name>A0A8J6UL63_9BACT</name>
<dbReference type="RefSeq" id="WP_191155469.1">
    <property type="nucleotide sequence ID" value="NZ_JACWUN010000008.1"/>
</dbReference>
<gene>
    <name evidence="2" type="ORF">ICT70_08380</name>
</gene>
<sequence length="228" mass="24551">MNVKITANTLLLLLLLFWAGSSLAMDVRTGTVLMGKHAGKYTMMLIEEGGEQYWIAANFIDIAVGDQIEFLGGLLMRDFHSAAMNHTFPEILLVTNIRISNQVEVPGDTDIVQTAPEPKEVAIPTTLIVQQPGQISVADLFATREDLAGKTVSLTARVIRVSSNIQGKNWIALADGTGSEPDNQVMTVTSETANLGDVVTATGILRSDHTVGMGHSFKVLLEDAVFAK</sequence>
<keyword evidence="3" id="KW-1185">Reference proteome</keyword>
<dbReference type="AlphaFoldDB" id="A0A8J6UL63"/>
<organism evidence="2 3">
    <name type="scientific">Pelovirga terrestris</name>
    <dbReference type="NCBI Taxonomy" id="2771352"/>
    <lineage>
        <taxon>Bacteria</taxon>
        <taxon>Pseudomonadati</taxon>
        <taxon>Thermodesulfobacteriota</taxon>
        <taxon>Desulfuromonadia</taxon>
        <taxon>Geobacterales</taxon>
        <taxon>Geobacteraceae</taxon>
        <taxon>Pelovirga</taxon>
    </lineage>
</organism>
<comment type="caution">
    <text evidence="2">The sequence shown here is derived from an EMBL/GenBank/DDBJ whole genome shotgun (WGS) entry which is preliminary data.</text>
</comment>
<dbReference type="Proteomes" id="UP000632828">
    <property type="component" value="Unassembled WGS sequence"/>
</dbReference>
<keyword evidence="1" id="KW-0732">Signal</keyword>
<reference evidence="2" key="1">
    <citation type="submission" date="2020-09" db="EMBL/GenBank/DDBJ databases">
        <title>Pelobacter alkaliphilus sp. nov., a novel anaerobic arsenate-reducing bacterium from terrestrial mud volcano.</title>
        <authorList>
            <person name="Khomyakova M.A."/>
            <person name="Merkel A.Y."/>
            <person name="Slobodkin A.I."/>
        </authorList>
    </citation>
    <scope>NUCLEOTIDE SEQUENCE</scope>
    <source>
        <strain evidence="2">M08fum</strain>
    </source>
</reference>
<accession>A0A8J6UL63</accession>
<protein>
    <recommendedName>
        <fullName evidence="4">DUF5666 domain-containing protein</fullName>
    </recommendedName>
</protein>
<proteinExistence type="predicted"/>
<feature type="signal peptide" evidence="1">
    <location>
        <begin position="1"/>
        <end position="24"/>
    </location>
</feature>
<evidence type="ECO:0000313" key="3">
    <source>
        <dbReference type="Proteomes" id="UP000632828"/>
    </source>
</evidence>